<protein>
    <recommendedName>
        <fullName evidence="8">Superoxide dismutase</fullName>
        <ecNumber evidence="8">1.15.1.1</ecNumber>
    </recommendedName>
</protein>
<dbReference type="InterPro" id="IPR019832">
    <property type="entry name" value="Mn/Fe_SOD_C"/>
</dbReference>
<feature type="binding site" evidence="7">
    <location>
        <position position="74"/>
    </location>
    <ligand>
        <name>Mn(2+)</name>
        <dbReference type="ChEBI" id="CHEBI:29035"/>
    </ligand>
</feature>
<comment type="similarity">
    <text evidence="1 8">Belongs to the iron/manganese superoxide dismutase family.</text>
</comment>
<evidence type="ECO:0000313" key="13">
    <source>
        <dbReference type="Proteomes" id="UP000221222"/>
    </source>
</evidence>
<feature type="domain" description="Manganese/iron superoxide dismutase N-terminal" evidence="9">
    <location>
        <begin position="2"/>
        <end position="81"/>
    </location>
</feature>
<feature type="binding site" evidence="7">
    <location>
        <position position="27"/>
    </location>
    <ligand>
        <name>Mn(2+)</name>
        <dbReference type="ChEBI" id="CHEBI:29035"/>
    </ligand>
</feature>
<dbReference type="EC" id="1.15.1.1" evidence="8"/>
<reference evidence="11 14" key="2">
    <citation type="submission" date="2018-08" db="EMBL/GenBank/DDBJ databases">
        <title>Complete genome of the Arcobacter molluscorum type strain LMG 25693.</title>
        <authorList>
            <person name="Miller W.G."/>
            <person name="Yee E."/>
            <person name="Bono J.L."/>
        </authorList>
    </citation>
    <scope>NUCLEOTIDE SEQUENCE [LARGE SCALE GENOMIC DNA]</scope>
    <source>
        <strain evidence="11 14">CECT 7696</strain>
    </source>
</reference>
<proteinExistence type="inferred from homology"/>
<dbReference type="FunFam" id="3.55.40.20:FF:000001">
    <property type="entry name" value="Superoxide dismutase"/>
    <property type="match status" value="1"/>
</dbReference>
<dbReference type="SUPFAM" id="SSF46609">
    <property type="entry name" value="Fe,Mn superoxide dismutase (SOD), N-terminal domain"/>
    <property type="match status" value="1"/>
</dbReference>
<evidence type="ECO:0000256" key="7">
    <source>
        <dbReference type="PIRSR" id="PIRSR000349-1"/>
    </source>
</evidence>
<dbReference type="PANTHER" id="PTHR42769:SF3">
    <property type="entry name" value="SUPEROXIDE DISMUTASE [FE] 2, CHLOROPLASTIC"/>
    <property type="match status" value="1"/>
</dbReference>
<dbReference type="PIRSF" id="PIRSF000349">
    <property type="entry name" value="SODismutase"/>
    <property type="match status" value="1"/>
</dbReference>
<dbReference type="InterPro" id="IPR036314">
    <property type="entry name" value="SOD_C_sf"/>
</dbReference>
<dbReference type="RefSeq" id="WP_099341465.1">
    <property type="nucleotide sequence ID" value="NZ_CP032098.1"/>
</dbReference>
<feature type="domain" description="Manganese/iron superoxide dismutase C-terminal" evidence="10">
    <location>
        <begin position="90"/>
        <end position="188"/>
    </location>
</feature>
<dbReference type="PROSITE" id="PS00088">
    <property type="entry name" value="SOD_MN"/>
    <property type="match status" value="1"/>
</dbReference>
<comment type="catalytic activity">
    <reaction evidence="6 8">
        <text>2 superoxide + 2 H(+) = H2O2 + O2</text>
        <dbReference type="Rhea" id="RHEA:20696"/>
        <dbReference type="ChEBI" id="CHEBI:15378"/>
        <dbReference type="ChEBI" id="CHEBI:15379"/>
        <dbReference type="ChEBI" id="CHEBI:16240"/>
        <dbReference type="ChEBI" id="CHEBI:18421"/>
        <dbReference type="EC" id="1.15.1.1"/>
    </reaction>
</comment>
<dbReference type="Proteomes" id="UP000221222">
    <property type="component" value="Unassembled WGS sequence"/>
</dbReference>
<dbReference type="AlphaFoldDB" id="A0A2G1DKQ7"/>
<dbReference type="InterPro" id="IPR019833">
    <property type="entry name" value="Mn/Fe_SOD_BS"/>
</dbReference>
<dbReference type="GO" id="GO:0046872">
    <property type="term" value="F:metal ion binding"/>
    <property type="evidence" value="ECO:0007669"/>
    <property type="project" value="UniProtKB-KW"/>
</dbReference>
<dbReference type="PRINTS" id="PR01703">
    <property type="entry name" value="MNSODISMTASE"/>
</dbReference>
<accession>A0A2G1DKQ7</accession>
<keyword evidence="5" id="KW-0408">Iron</keyword>
<dbReference type="InterPro" id="IPR019831">
    <property type="entry name" value="Mn/Fe_SOD_N"/>
</dbReference>
<comment type="function">
    <text evidence="8">Destroys radicals which are normally produced within the cells and which are toxic to biological systems.</text>
</comment>
<organism evidence="12 13">
    <name type="scientific">Malaciobacter molluscorum LMG 25693</name>
    <dbReference type="NCBI Taxonomy" id="870501"/>
    <lineage>
        <taxon>Bacteria</taxon>
        <taxon>Pseudomonadati</taxon>
        <taxon>Campylobacterota</taxon>
        <taxon>Epsilonproteobacteria</taxon>
        <taxon>Campylobacterales</taxon>
        <taxon>Arcobacteraceae</taxon>
        <taxon>Malaciobacter</taxon>
    </lineage>
</organism>
<feature type="binding site" evidence="7">
    <location>
        <position position="156"/>
    </location>
    <ligand>
        <name>Mn(2+)</name>
        <dbReference type="ChEBI" id="CHEBI:29035"/>
    </ligand>
</feature>
<evidence type="ECO:0000313" key="14">
    <source>
        <dbReference type="Proteomes" id="UP000262712"/>
    </source>
</evidence>
<feature type="binding site" evidence="7">
    <location>
        <position position="160"/>
    </location>
    <ligand>
        <name>Mn(2+)</name>
        <dbReference type="ChEBI" id="CHEBI:29035"/>
    </ligand>
</feature>
<dbReference type="SUPFAM" id="SSF54719">
    <property type="entry name" value="Fe,Mn superoxide dismutase (SOD), C-terminal domain"/>
    <property type="match status" value="1"/>
</dbReference>
<dbReference type="FunFam" id="1.10.287.990:FF:000002">
    <property type="entry name" value="Superoxide dismutase"/>
    <property type="match status" value="1"/>
</dbReference>
<dbReference type="EMBL" id="CP032098">
    <property type="protein sequence ID" value="AXX92687.1"/>
    <property type="molecule type" value="Genomic_DNA"/>
</dbReference>
<evidence type="ECO:0000256" key="5">
    <source>
        <dbReference type="ARBA" id="ARBA00023004"/>
    </source>
</evidence>
<evidence type="ECO:0000256" key="1">
    <source>
        <dbReference type="ARBA" id="ARBA00008714"/>
    </source>
</evidence>
<dbReference type="PANTHER" id="PTHR42769">
    <property type="entry name" value="SUPEROXIDE DISMUTASE"/>
    <property type="match status" value="1"/>
</dbReference>
<evidence type="ECO:0000313" key="12">
    <source>
        <dbReference type="EMBL" id="PHO19105.1"/>
    </source>
</evidence>
<dbReference type="GO" id="GO:0005737">
    <property type="term" value="C:cytoplasm"/>
    <property type="evidence" value="ECO:0007669"/>
    <property type="project" value="UniProtKB-ARBA"/>
</dbReference>
<evidence type="ECO:0000259" key="9">
    <source>
        <dbReference type="Pfam" id="PF00081"/>
    </source>
</evidence>
<dbReference type="Pfam" id="PF00081">
    <property type="entry name" value="Sod_Fe_N"/>
    <property type="match status" value="1"/>
</dbReference>
<reference evidence="12 13" key="1">
    <citation type="submission" date="2017-09" db="EMBL/GenBank/DDBJ databases">
        <title>Arcobacter canalis sp. nov., a new species isolated from a water canal contaminated with urban sewage.</title>
        <authorList>
            <person name="Perez-Cataluna A."/>
            <person name="Salas-Masso N."/>
            <person name="Figueras M.J."/>
        </authorList>
    </citation>
    <scope>NUCLEOTIDE SEQUENCE [LARGE SCALE GENOMIC DNA]</scope>
    <source>
        <strain evidence="12 13">F98-3</strain>
    </source>
</reference>
<keyword evidence="13" id="KW-1185">Reference proteome</keyword>
<evidence type="ECO:0000256" key="6">
    <source>
        <dbReference type="ARBA" id="ARBA00049204"/>
    </source>
</evidence>
<evidence type="ECO:0000259" key="10">
    <source>
        <dbReference type="Pfam" id="PF02777"/>
    </source>
</evidence>
<dbReference type="Gene3D" id="1.10.287.990">
    <property type="entry name" value="Fe,Mn superoxide dismutase (SOD) domain"/>
    <property type="match status" value="1"/>
</dbReference>
<dbReference type="KEGG" id="amol:AMOL_1722"/>
<dbReference type="Pfam" id="PF02777">
    <property type="entry name" value="Sod_Fe_C"/>
    <property type="match status" value="1"/>
</dbReference>
<gene>
    <name evidence="11" type="primary">sodB</name>
    <name evidence="11" type="ORF">AMOL_1722</name>
    <name evidence="12" type="ORF">CPU12_02345</name>
</gene>
<dbReference type="InterPro" id="IPR036324">
    <property type="entry name" value="Mn/Fe_SOD_N_sf"/>
</dbReference>
<dbReference type="Proteomes" id="UP000262712">
    <property type="component" value="Chromosome"/>
</dbReference>
<dbReference type="Gene3D" id="3.55.40.20">
    <property type="entry name" value="Iron/manganese superoxide dismutase, C-terminal domain"/>
    <property type="match status" value="1"/>
</dbReference>
<name>A0A2G1DKQ7_9BACT</name>
<evidence type="ECO:0000256" key="2">
    <source>
        <dbReference type="ARBA" id="ARBA00011738"/>
    </source>
</evidence>
<dbReference type="EMBL" id="NXFY01000002">
    <property type="protein sequence ID" value="PHO19105.1"/>
    <property type="molecule type" value="Genomic_DNA"/>
</dbReference>
<evidence type="ECO:0000256" key="3">
    <source>
        <dbReference type="ARBA" id="ARBA00022723"/>
    </source>
</evidence>
<evidence type="ECO:0000256" key="4">
    <source>
        <dbReference type="ARBA" id="ARBA00023002"/>
    </source>
</evidence>
<comment type="subunit">
    <text evidence="2">Homodimer.</text>
</comment>
<evidence type="ECO:0000256" key="8">
    <source>
        <dbReference type="RuleBase" id="RU000414"/>
    </source>
</evidence>
<sequence length="192" mass="21702">MKHELMTLPYSLDALAPLMSKETLEFHYGKHHQTYVNKLNELIEGTKHENSTLEDIIKDSEGGVFNNAAQVFNHDFFWNSLTPNETSVSSELEAALIENFGSVEKFKTEFTNKAVTHFGSGWAWLVKDASGKLSIISTPNAATPITEGLTPLLTCDVWEHAYYIDCRNARPAYLENFWKLVNWDFVAANLAK</sequence>
<evidence type="ECO:0000313" key="11">
    <source>
        <dbReference type="EMBL" id="AXX92687.1"/>
    </source>
</evidence>
<keyword evidence="3 7" id="KW-0479">Metal-binding</keyword>
<dbReference type="InterPro" id="IPR001189">
    <property type="entry name" value="Mn/Fe_SOD"/>
</dbReference>
<dbReference type="GO" id="GO:0004784">
    <property type="term" value="F:superoxide dismutase activity"/>
    <property type="evidence" value="ECO:0007669"/>
    <property type="project" value="UniProtKB-EC"/>
</dbReference>
<keyword evidence="4 8" id="KW-0560">Oxidoreductase</keyword>